<dbReference type="InterPro" id="IPR039422">
    <property type="entry name" value="MarR/SlyA-like"/>
</dbReference>
<dbReference type="GO" id="GO:0006950">
    <property type="term" value="P:response to stress"/>
    <property type="evidence" value="ECO:0007669"/>
    <property type="project" value="TreeGrafter"/>
</dbReference>
<proteinExistence type="predicted"/>
<dbReference type="SMART" id="SM00347">
    <property type="entry name" value="HTH_MARR"/>
    <property type="match status" value="1"/>
</dbReference>
<dbReference type="EMBL" id="BJWG01000001">
    <property type="protein sequence ID" value="GEL93715.1"/>
    <property type="molecule type" value="Genomic_DNA"/>
</dbReference>
<dbReference type="InterPro" id="IPR000835">
    <property type="entry name" value="HTH_MarR-typ"/>
</dbReference>
<dbReference type="SUPFAM" id="SSF46785">
    <property type="entry name" value="Winged helix' DNA-binding domain"/>
    <property type="match status" value="1"/>
</dbReference>
<evidence type="ECO:0000313" key="3">
    <source>
        <dbReference type="Proteomes" id="UP000321720"/>
    </source>
</evidence>
<dbReference type="GO" id="GO:0003700">
    <property type="term" value="F:DNA-binding transcription factor activity"/>
    <property type="evidence" value="ECO:0007669"/>
    <property type="project" value="InterPro"/>
</dbReference>
<accession>A0A511J6U2</accession>
<dbReference type="AlphaFoldDB" id="A0A511J6U2"/>
<organism evidence="2 3">
    <name type="scientific">Cellulomonas composti</name>
    <dbReference type="NCBI Taxonomy" id="266130"/>
    <lineage>
        <taxon>Bacteria</taxon>
        <taxon>Bacillati</taxon>
        <taxon>Actinomycetota</taxon>
        <taxon>Actinomycetes</taxon>
        <taxon>Micrococcales</taxon>
        <taxon>Cellulomonadaceae</taxon>
        <taxon>Cellulomonas</taxon>
    </lineage>
</organism>
<dbReference type="PRINTS" id="PR00598">
    <property type="entry name" value="HTHMARR"/>
</dbReference>
<gene>
    <name evidence="2" type="ORF">CCO02nite_03730</name>
</gene>
<dbReference type="OrthoDB" id="162531at2"/>
<reference evidence="2 3" key="1">
    <citation type="submission" date="2019-07" db="EMBL/GenBank/DDBJ databases">
        <title>Whole genome shotgun sequence of Cellulomonas composti NBRC 100758.</title>
        <authorList>
            <person name="Hosoyama A."/>
            <person name="Uohara A."/>
            <person name="Ohji S."/>
            <person name="Ichikawa N."/>
        </authorList>
    </citation>
    <scope>NUCLEOTIDE SEQUENCE [LARGE SCALE GENOMIC DNA]</scope>
    <source>
        <strain evidence="2 3">NBRC 100758</strain>
    </source>
</reference>
<protein>
    <submittedName>
        <fullName evidence="2">MarR family transcriptional regulator</fullName>
    </submittedName>
</protein>
<dbReference type="PANTHER" id="PTHR33164:SF43">
    <property type="entry name" value="HTH-TYPE TRANSCRIPTIONAL REPRESSOR YETL"/>
    <property type="match status" value="1"/>
</dbReference>
<dbReference type="Gene3D" id="1.10.10.10">
    <property type="entry name" value="Winged helix-like DNA-binding domain superfamily/Winged helix DNA-binding domain"/>
    <property type="match status" value="1"/>
</dbReference>
<dbReference type="InterPro" id="IPR036388">
    <property type="entry name" value="WH-like_DNA-bd_sf"/>
</dbReference>
<comment type="caution">
    <text evidence="2">The sequence shown here is derived from an EMBL/GenBank/DDBJ whole genome shotgun (WGS) entry which is preliminary data.</text>
</comment>
<dbReference type="PANTHER" id="PTHR33164">
    <property type="entry name" value="TRANSCRIPTIONAL REGULATOR, MARR FAMILY"/>
    <property type="match status" value="1"/>
</dbReference>
<sequence length="197" mass="21986">MTIQSLAWLVTFGTSIRDVTPYASPPDEVAGEPAVTPGYWYDDDGSREVLESVRRFRRADQAMRRRIASGMSMNETDLHALQILVAAEGEPASVSPRDLARALAISTASTTKLLDRLEASGHLRRTPHPRDRRGIVVVATAHAHEEIRERLTRMHQEMAEVAARIPPEAREPVRRFLEELADLLDRHGDVAPLTPAR</sequence>
<evidence type="ECO:0000259" key="1">
    <source>
        <dbReference type="PROSITE" id="PS50995"/>
    </source>
</evidence>
<evidence type="ECO:0000313" key="2">
    <source>
        <dbReference type="EMBL" id="GEL93715.1"/>
    </source>
</evidence>
<name>A0A511J6U2_9CELL</name>
<keyword evidence="3" id="KW-1185">Reference proteome</keyword>
<dbReference type="InterPro" id="IPR036390">
    <property type="entry name" value="WH_DNA-bd_sf"/>
</dbReference>
<dbReference type="Proteomes" id="UP000321720">
    <property type="component" value="Unassembled WGS sequence"/>
</dbReference>
<dbReference type="Pfam" id="PF12802">
    <property type="entry name" value="MarR_2"/>
    <property type="match status" value="1"/>
</dbReference>
<dbReference type="PROSITE" id="PS50995">
    <property type="entry name" value="HTH_MARR_2"/>
    <property type="match status" value="1"/>
</dbReference>
<feature type="domain" description="HTH marR-type" evidence="1">
    <location>
        <begin position="46"/>
        <end position="182"/>
    </location>
</feature>